<reference evidence="6 7" key="1">
    <citation type="submission" date="2023-11" db="EMBL/GenBank/DDBJ databases">
        <title>Draft genome of Azohydromonas lata strain H1 (DSM1123), a polyhydroxyalkanoate producer.</title>
        <authorList>
            <person name="Traversa D."/>
            <person name="D'Addabbo P."/>
            <person name="Pazzani C."/>
            <person name="Manzari C."/>
            <person name="Chiara M."/>
            <person name="Scrascia M."/>
        </authorList>
    </citation>
    <scope>NUCLEOTIDE SEQUENCE [LARGE SCALE GENOMIC DNA]</scope>
    <source>
        <strain evidence="6 7">H1</strain>
        <plasmid evidence="6">unnamed</plasmid>
    </source>
</reference>
<evidence type="ECO:0000313" key="6">
    <source>
        <dbReference type="EMBL" id="MDZ5455084.1"/>
    </source>
</evidence>
<sequence>MSESPRPSRPIAVAIVALVCFNFASYVCNGLPLAVLPGYVLKELDFSSVLVGVVIGTQYIVSLLSRPLAGNVADRFGAKTAVLCGLTGLVVTGGLTGLAVLLSNAPALSLCLLLAARAVQGASAALISTPCCTWAIGLHGTSQATRVMSWNGIASYGGTAVGAPVGVLVHQHFGMAGIGLSLAVLGLTALGYALTKQAAPLVPGKRLPFGNIFFSVLPNGLALACSSVGFGSLTAFVALYFDRLGWANAAYCLTGFGIAFIVARLSTPNVVPRFGGYRVVSACMAIQTVGLLLIWLAPVPAVAVLGAMLTGLGVSWVYPGLGVETLARTPEASRTSALSTLSLFFDLAVGMAGPLMGLVATGLGFPSVFLVAAMLSSLGLICVLRMHRRHLHERSLPPAQTANRPAA</sequence>
<dbReference type="InterPro" id="IPR052714">
    <property type="entry name" value="MFS_Exporter"/>
</dbReference>
<feature type="transmembrane region" description="Helical" evidence="4">
    <location>
        <begin position="76"/>
        <end position="101"/>
    </location>
</feature>
<feature type="transmembrane region" description="Helical" evidence="4">
    <location>
        <begin position="216"/>
        <end position="240"/>
    </location>
</feature>
<dbReference type="CDD" id="cd17489">
    <property type="entry name" value="MFS_YfcJ_like"/>
    <property type="match status" value="1"/>
</dbReference>
<dbReference type="PANTHER" id="PTHR23531">
    <property type="entry name" value="QUINOLENE RESISTANCE PROTEIN NORA"/>
    <property type="match status" value="1"/>
</dbReference>
<keyword evidence="7" id="KW-1185">Reference proteome</keyword>
<dbReference type="NCBIfam" id="NF003477">
    <property type="entry name" value="PRK05122.1"/>
    <property type="match status" value="1"/>
</dbReference>
<dbReference type="Gene3D" id="1.20.1250.20">
    <property type="entry name" value="MFS general substrate transporter like domains"/>
    <property type="match status" value="1"/>
</dbReference>
<feature type="transmembrane region" description="Helical" evidence="4">
    <location>
        <begin position="335"/>
        <end position="357"/>
    </location>
</feature>
<organism evidence="6 7">
    <name type="scientific">Azohydromonas lata</name>
    <dbReference type="NCBI Taxonomy" id="45677"/>
    <lineage>
        <taxon>Bacteria</taxon>
        <taxon>Pseudomonadati</taxon>
        <taxon>Pseudomonadota</taxon>
        <taxon>Betaproteobacteria</taxon>
        <taxon>Burkholderiales</taxon>
        <taxon>Sphaerotilaceae</taxon>
        <taxon>Azohydromonas</taxon>
    </lineage>
</organism>
<dbReference type="PROSITE" id="PS50850">
    <property type="entry name" value="MFS"/>
    <property type="match status" value="1"/>
</dbReference>
<feature type="transmembrane region" description="Helical" evidence="4">
    <location>
        <begin position="363"/>
        <end position="384"/>
    </location>
</feature>
<proteinExistence type="predicted"/>
<dbReference type="SUPFAM" id="SSF103473">
    <property type="entry name" value="MFS general substrate transporter"/>
    <property type="match status" value="1"/>
</dbReference>
<dbReference type="Pfam" id="PF07690">
    <property type="entry name" value="MFS_1"/>
    <property type="match status" value="1"/>
</dbReference>
<dbReference type="PANTHER" id="PTHR23531:SF1">
    <property type="entry name" value="QUINOLENE RESISTANCE PROTEIN NORA"/>
    <property type="match status" value="1"/>
</dbReference>
<feature type="transmembrane region" description="Helical" evidence="4">
    <location>
        <begin position="148"/>
        <end position="169"/>
    </location>
</feature>
<accession>A0ABU5I7N1</accession>
<keyword evidence="2 4" id="KW-1133">Transmembrane helix</keyword>
<evidence type="ECO:0000256" key="4">
    <source>
        <dbReference type="SAM" id="Phobius"/>
    </source>
</evidence>
<dbReference type="Proteomes" id="UP001293718">
    <property type="component" value="Unassembled WGS sequence"/>
</dbReference>
<protein>
    <submittedName>
        <fullName evidence="6">MFS transporter</fullName>
    </submittedName>
</protein>
<evidence type="ECO:0000256" key="1">
    <source>
        <dbReference type="ARBA" id="ARBA00022692"/>
    </source>
</evidence>
<feature type="domain" description="Major facilitator superfamily (MFS) profile" evidence="5">
    <location>
        <begin position="184"/>
        <end position="407"/>
    </location>
</feature>
<feature type="transmembrane region" description="Helical" evidence="4">
    <location>
        <begin position="246"/>
        <end position="265"/>
    </location>
</feature>
<feature type="transmembrane region" description="Helical" evidence="4">
    <location>
        <begin position="107"/>
        <end position="136"/>
    </location>
</feature>
<dbReference type="InterPro" id="IPR011701">
    <property type="entry name" value="MFS"/>
</dbReference>
<evidence type="ECO:0000313" key="7">
    <source>
        <dbReference type="Proteomes" id="UP001293718"/>
    </source>
</evidence>
<comment type="caution">
    <text evidence="6">The sequence shown here is derived from an EMBL/GenBank/DDBJ whole genome shotgun (WGS) entry which is preliminary data.</text>
</comment>
<evidence type="ECO:0000256" key="3">
    <source>
        <dbReference type="ARBA" id="ARBA00023136"/>
    </source>
</evidence>
<feature type="transmembrane region" description="Helical" evidence="4">
    <location>
        <begin position="277"/>
        <end position="297"/>
    </location>
</feature>
<name>A0ABU5I7N1_9BURK</name>
<feature type="transmembrane region" description="Helical" evidence="4">
    <location>
        <begin position="303"/>
        <end position="323"/>
    </location>
</feature>
<keyword evidence="3 4" id="KW-0472">Membrane</keyword>
<keyword evidence="6" id="KW-0614">Plasmid</keyword>
<evidence type="ECO:0000256" key="2">
    <source>
        <dbReference type="ARBA" id="ARBA00022989"/>
    </source>
</evidence>
<dbReference type="EMBL" id="JAXOJX010000001">
    <property type="protein sequence ID" value="MDZ5455084.1"/>
    <property type="molecule type" value="Genomic_DNA"/>
</dbReference>
<evidence type="ECO:0000259" key="5">
    <source>
        <dbReference type="PROSITE" id="PS50850"/>
    </source>
</evidence>
<dbReference type="InterPro" id="IPR036259">
    <property type="entry name" value="MFS_trans_sf"/>
</dbReference>
<dbReference type="RefSeq" id="WP_029000763.1">
    <property type="nucleotide sequence ID" value="NZ_JAXOJX010000001.1"/>
</dbReference>
<feature type="transmembrane region" description="Helical" evidence="4">
    <location>
        <begin position="175"/>
        <end position="195"/>
    </location>
</feature>
<feature type="transmembrane region" description="Helical" evidence="4">
    <location>
        <begin position="46"/>
        <end position="64"/>
    </location>
</feature>
<geneLocation type="plasmid" evidence="6">
    <name>unnamed</name>
</geneLocation>
<keyword evidence="1 4" id="KW-0812">Transmembrane</keyword>
<dbReference type="InterPro" id="IPR020846">
    <property type="entry name" value="MFS_dom"/>
</dbReference>
<gene>
    <name evidence="6" type="ORF">SM757_00715</name>
</gene>